<evidence type="ECO:0000313" key="2">
    <source>
        <dbReference type="EMBL" id="WFD02758.1"/>
    </source>
</evidence>
<feature type="region of interest" description="Disordered" evidence="1">
    <location>
        <begin position="326"/>
        <end position="346"/>
    </location>
</feature>
<accession>A0AAF0E448</accession>
<evidence type="ECO:0000313" key="3">
    <source>
        <dbReference type="Proteomes" id="UP001214603"/>
    </source>
</evidence>
<name>A0AAF0E448_9BASI</name>
<dbReference type="AlphaFoldDB" id="A0AAF0E448"/>
<organism evidence="2 3">
    <name type="scientific">Malassezia obtusa</name>
    <dbReference type="NCBI Taxonomy" id="76774"/>
    <lineage>
        <taxon>Eukaryota</taxon>
        <taxon>Fungi</taxon>
        <taxon>Dikarya</taxon>
        <taxon>Basidiomycota</taxon>
        <taxon>Ustilaginomycotina</taxon>
        <taxon>Malasseziomycetes</taxon>
        <taxon>Malasseziales</taxon>
        <taxon>Malasseziaceae</taxon>
        <taxon>Malassezia</taxon>
    </lineage>
</organism>
<feature type="compositionally biased region" description="Polar residues" evidence="1">
    <location>
        <begin position="9"/>
        <end position="39"/>
    </location>
</feature>
<dbReference type="EMBL" id="CP119935">
    <property type="protein sequence ID" value="WFD02758.1"/>
    <property type="molecule type" value="Genomic_DNA"/>
</dbReference>
<dbReference type="SUPFAM" id="SSF49313">
    <property type="entry name" value="Cadherin-like"/>
    <property type="match status" value="1"/>
</dbReference>
<protein>
    <submittedName>
        <fullName evidence="2">Uncharacterized protein</fullName>
    </submittedName>
</protein>
<proteinExistence type="predicted"/>
<sequence length="497" mass="54731">MANLKTDIPNESQPAMLSRSRTNSINAASAPFANSHSENASNELALPTDTLHFGLEQHTDDAASAVPGVSVPTGTDSSVDESWESIGQLDKANCNELPPELRKRLDEVFHEFLNSLCSNLDATDDRGEPIHQTLMPKKMARLDESPDFRPFKFRIQAFTNAFQSELQRRGIHEGICSIKKIKQYLWTQPFISRFNEDGKKAKSKGNHIWNIEAKKLPEGGWVFRTFSPKIAGAMSKVAHVNERWTWNLRIWDPQASSSSIKVVYTANTLPSWLHWEDNEKVLTGVPQSTAQSGEVSVTALYVHLGQLHRLEHSFFLKVLPHSDTGTSSAPDSVLGAGTTAPPEPEHSMGADNLHMLPSASVNNQMLNLPLPNRNIPETPFERESIKYEVVEPSRATDMLSSIPFPFTPPVYMDNRVQYLSLDQAGLGQKAENIGPSSAFNLPNNRLYTGQSMSGIAQPSPMNQTAVFVGNAAAKEANTPAPAAGQTLPQNLMTQDPD</sequence>
<dbReference type="Proteomes" id="UP001214603">
    <property type="component" value="Chromosome 2"/>
</dbReference>
<dbReference type="GO" id="GO:0005509">
    <property type="term" value="F:calcium ion binding"/>
    <property type="evidence" value="ECO:0007669"/>
    <property type="project" value="InterPro"/>
</dbReference>
<feature type="region of interest" description="Disordered" evidence="1">
    <location>
        <begin position="1"/>
        <end position="39"/>
    </location>
</feature>
<feature type="region of interest" description="Disordered" evidence="1">
    <location>
        <begin position="476"/>
        <end position="497"/>
    </location>
</feature>
<dbReference type="Gene3D" id="2.60.40.10">
    <property type="entry name" value="Immunoglobulins"/>
    <property type="match status" value="1"/>
</dbReference>
<evidence type="ECO:0000256" key="1">
    <source>
        <dbReference type="SAM" id="MobiDB-lite"/>
    </source>
</evidence>
<dbReference type="InterPro" id="IPR013783">
    <property type="entry name" value="Ig-like_fold"/>
</dbReference>
<feature type="compositionally biased region" description="Polar residues" evidence="1">
    <location>
        <begin position="486"/>
        <end position="497"/>
    </location>
</feature>
<dbReference type="InterPro" id="IPR015919">
    <property type="entry name" value="Cadherin-like_sf"/>
</dbReference>
<dbReference type="GO" id="GO:0016020">
    <property type="term" value="C:membrane"/>
    <property type="evidence" value="ECO:0007669"/>
    <property type="project" value="InterPro"/>
</dbReference>
<keyword evidence="3" id="KW-1185">Reference proteome</keyword>
<gene>
    <name evidence="2" type="ORF">MOBT1_001442</name>
</gene>
<reference evidence="2" key="1">
    <citation type="submission" date="2023-03" db="EMBL/GenBank/DDBJ databases">
        <title>Mating type loci evolution in Malassezia.</title>
        <authorList>
            <person name="Coelho M.A."/>
        </authorList>
    </citation>
    <scope>NUCLEOTIDE SEQUENCE</scope>
    <source>
        <strain evidence="2">CBS 7876</strain>
    </source>
</reference>